<proteinExistence type="predicted"/>
<keyword evidence="2" id="KW-1185">Reference proteome</keyword>
<name>A0ACB0K3R9_TRIPR</name>
<sequence>MENYDESADVDVDSIHSSERDSWDEELDDEESYSVSNMDQSSVGGDHSADDGNDDGHADGGNRKIRFDTITAEEIRSMEFATLNEAYDFYYRYGKYNGFAVRKGDSRVRGSEGENVKNGNNFLDGFSKAMYSNFTIDEFEEYWSQMIKENGVQGHPWVVKTYENRSLWATAYLRDNFFGRIRTTSQCEAVNAIIKSYVRKQGCIFEFMNNFDQALRDYRNLVLTRWTKDAKIQFLNSNNFNDNVDLNTIAEARFGSYCTVLTEFCKEASKKDGVYAQIMEDLMQLKKKYCSKDDDAIGTQKSAVGDPVMVKCKGAPKKKKNVAKYARRRSNTKNTTPNSKRCSGTQQTTEQVAEPNVDLCSVSISDFVSQIAEKRKRKEACNVQRSVQNKTSYPPRYRAATVTTPAHMELQSTSRNMNQQLYPMMPMVHPMIQPMPLQPIYPMYGLQPGMQQGMQHGMNVGQSSCYGLLQHVMKSAKND</sequence>
<accession>A0ACB0K3R9</accession>
<evidence type="ECO:0000313" key="1">
    <source>
        <dbReference type="EMBL" id="CAJ2651937.1"/>
    </source>
</evidence>
<comment type="caution">
    <text evidence="1">The sequence shown here is derived from an EMBL/GenBank/DDBJ whole genome shotgun (WGS) entry which is preliminary data.</text>
</comment>
<evidence type="ECO:0000313" key="2">
    <source>
        <dbReference type="Proteomes" id="UP001177021"/>
    </source>
</evidence>
<organism evidence="1 2">
    <name type="scientific">Trifolium pratense</name>
    <name type="common">Red clover</name>
    <dbReference type="NCBI Taxonomy" id="57577"/>
    <lineage>
        <taxon>Eukaryota</taxon>
        <taxon>Viridiplantae</taxon>
        <taxon>Streptophyta</taxon>
        <taxon>Embryophyta</taxon>
        <taxon>Tracheophyta</taxon>
        <taxon>Spermatophyta</taxon>
        <taxon>Magnoliopsida</taxon>
        <taxon>eudicotyledons</taxon>
        <taxon>Gunneridae</taxon>
        <taxon>Pentapetalae</taxon>
        <taxon>rosids</taxon>
        <taxon>fabids</taxon>
        <taxon>Fabales</taxon>
        <taxon>Fabaceae</taxon>
        <taxon>Papilionoideae</taxon>
        <taxon>50 kb inversion clade</taxon>
        <taxon>NPAAA clade</taxon>
        <taxon>Hologalegina</taxon>
        <taxon>IRL clade</taxon>
        <taxon>Trifolieae</taxon>
        <taxon>Trifolium</taxon>
    </lineage>
</organism>
<gene>
    <name evidence="1" type="ORF">MILVUS5_LOCUS19497</name>
</gene>
<dbReference type="EMBL" id="CASHSV030000188">
    <property type="protein sequence ID" value="CAJ2651937.1"/>
    <property type="molecule type" value="Genomic_DNA"/>
</dbReference>
<dbReference type="Proteomes" id="UP001177021">
    <property type="component" value="Unassembled WGS sequence"/>
</dbReference>
<protein>
    <submittedName>
        <fullName evidence="1">Uncharacterized protein</fullName>
    </submittedName>
</protein>
<reference evidence="1" key="1">
    <citation type="submission" date="2023-10" db="EMBL/GenBank/DDBJ databases">
        <authorList>
            <person name="Rodriguez Cubillos JULIANA M."/>
            <person name="De Vega J."/>
        </authorList>
    </citation>
    <scope>NUCLEOTIDE SEQUENCE</scope>
</reference>